<dbReference type="EMBL" id="MCIB01000034">
    <property type="protein sequence ID" value="RKD30632.1"/>
    <property type="molecule type" value="Genomic_DNA"/>
</dbReference>
<dbReference type="OrthoDB" id="2111682at2"/>
<sequence length="112" mass="12062">MALIFKFLVTLAGAWIAFYVIGNADFTWVLVVALLGTVLNYLIGDLFVLPKFGNIIASIGDGALGALTAYIVSQIVYGFEPTATSLAVFAVLVAVSEYLFHIYLRNSKKVAP</sequence>
<feature type="transmembrane region" description="Helical" evidence="1">
    <location>
        <begin position="55"/>
        <end position="77"/>
    </location>
</feature>
<dbReference type="AlphaFoldDB" id="A0A419SZJ3"/>
<gene>
    <name evidence="2" type="ORF">BET03_03970</name>
</gene>
<name>A0A419SZJ3_9FIRM</name>
<evidence type="ECO:0000256" key="1">
    <source>
        <dbReference type="SAM" id="Phobius"/>
    </source>
</evidence>
<proteinExistence type="predicted"/>
<keyword evidence="1" id="KW-0472">Membrane</keyword>
<evidence type="ECO:0000313" key="2">
    <source>
        <dbReference type="EMBL" id="RKD30632.1"/>
    </source>
</evidence>
<reference evidence="2 3" key="1">
    <citation type="submission" date="2016-08" db="EMBL/GenBank/DDBJ databases">
        <title>Novel Firmicutes and Novel Genomes.</title>
        <authorList>
            <person name="Poppleton D.I."/>
            <person name="Gribaldo S."/>
        </authorList>
    </citation>
    <scope>NUCLEOTIDE SEQUENCE [LARGE SCALE GENOMIC DNA]</scope>
    <source>
        <strain evidence="2 3">CTT3</strain>
    </source>
</reference>
<accession>A0A419SZJ3</accession>
<dbReference type="InterPro" id="IPR019649">
    <property type="entry name" value="DUF2512"/>
</dbReference>
<feature type="transmembrane region" description="Helical" evidence="1">
    <location>
        <begin position="83"/>
        <end position="104"/>
    </location>
</feature>
<organism evidence="2 3">
    <name type="scientific">Thermohalobacter berrensis</name>
    <dbReference type="NCBI Taxonomy" id="99594"/>
    <lineage>
        <taxon>Bacteria</taxon>
        <taxon>Bacillati</taxon>
        <taxon>Bacillota</taxon>
        <taxon>Tissierellia</taxon>
        <taxon>Tissierellales</taxon>
        <taxon>Thermohalobacteraceae</taxon>
        <taxon>Thermohalobacter</taxon>
    </lineage>
</organism>
<keyword evidence="1" id="KW-1133">Transmembrane helix</keyword>
<feature type="transmembrane region" description="Helical" evidence="1">
    <location>
        <begin position="26"/>
        <end position="43"/>
    </location>
</feature>
<dbReference type="Proteomes" id="UP000284177">
    <property type="component" value="Unassembled WGS sequence"/>
</dbReference>
<evidence type="ECO:0008006" key="4">
    <source>
        <dbReference type="Google" id="ProtNLM"/>
    </source>
</evidence>
<keyword evidence="3" id="KW-1185">Reference proteome</keyword>
<protein>
    <recommendedName>
        <fullName evidence="4">DUF2512 domain-containing protein</fullName>
    </recommendedName>
</protein>
<comment type="caution">
    <text evidence="2">The sequence shown here is derived from an EMBL/GenBank/DDBJ whole genome shotgun (WGS) entry which is preliminary data.</text>
</comment>
<evidence type="ECO:0000313" key="3">
    <source>
        <dbReference type="Proteomes" id="UP000284177"/>
    </source>
</evidence>
<dbReference type="Pfam" id="PF10710">
    <property type="entry name" value="DUF2512"/>
    <property type="match status" value="1"/>
</dbReference>
<keyword evidence="1" id="KW-0812">Transmembrane</keyword>